<dbReference type="Proteomes" id="UP000198850">
    <property type="component" value="Unassembled WGS sequence"/>
</dbReference>
<dbReference type="OrthoDB" id="1364214at2"/>
<dbReference type="STRING" id="425514.SAMN05443550_102505"/>
<accession>A0A1H3ZV11</accession>
<organism evidence="1 2">
    <name type="scientific">Pedobacter hartonius</name>
    <dbReference type="NCBI Taxonomy" id="425514"/>
    <lineage>
        <taxon>Bacteria</taxon>
        <taxon>Pseudomonadati</taxon>
        <taxon>Bacteroidota</taxon>
        <taxon>Sphingobacteriia</taxon>
        <taxon>Sphingobacteriales</taxon>
        <taxon>Sphingobacteriaceae</taxon>
        <taxon>Pedobacter</taxon>
    </lineage>
</organism>
<dbReference type="EMBL" id="FNRA01000002">
    <property type="protein sequence ID" value="SEA27616.1"/>
    <property type="molecule type" value="Genomic_DNA"/>
</dbReference>
<name>A0A1H3ZV11_9SPHI</name>
<proteinExistence type="predicted"/>
<reference evidence="1 2" key="1">
    <citation type="submission" date="2016-10" db="EMBL/GenBank/DDBJ databases">
        <authorList>
            <person name="de Groot N.N."/>
        </authorList>
    </citation>
    <scope>NUCLEOTIDE SEQUENCE [LARGE SCALE GENOMIC DNA]</scope>
    <source>
        <strain evidence="1 2">DSM 19033</strain>
    </source>
</reference>
<gene>
    <name evidence="1" type="ORF">SAMN05443550_102505</name>
</gene>
<keyword evidence="2" id="KW-1185">Reference proteome</keyword>
<protein>
    <submittedName>
        <fullName evidence="1">Uncharacterized protein</fullName>
    </submittedName>
</protein>
<evidence type="ECO:0000313" key="2">
    <source>
        <dbReference type="Proteomes" id="UP000198850"/>
    </source>
</evidence>
<dbReference type="AlphaFoldDB" id="A0A1H3ZV11"/>
<sequence>MEMLIIQEKRVVIVFWKNNIENPFEVFSNLKNFCLSYPQFNYNTVSNYLSKAKVAYENQEIRIERKNIISKPKPVPEPRIRKIVPVLRRVMMKNANDEQRDLKYWLGRPVKERAAAVTHIISQSLRNGQRMDKTKLVKKRIYT</sequence>
<dbReference type="RefSeq" id="WP_090555628.1">
    <property type="nucleotide sequence ID" value="NZ_FNRA01000002.1"/>
</dbReference>
<evidence type="ECO:0000313" key="1">
    <source>
        <dbReference type="EMBL" id="SEA27616.1"/>
    </source>
</evidence>